<protein>
    <submittedName>
        <fullName evidence="1">Uncharacterized protein</fullName>
    </submittedName>
</protein>
<accession>A0A3M2RCM2</accession>
<dbReference type="AlphaFoldDB" id="A0A3M2RCM2"/>
<comment type="caution">
    <text evidence="1">The sequence shown here is derived from an EMBL/GenBank/DDBJ whole genome shotgun (WGS) entry which is preliminary data.</text>
</comment>
<keyword evidence="2" id="KW-1185">Reference proteome</keyword>
<dbReference type="Proteomes" id="UP000265903">
    <property type="component" value="Unassembled WGS sequence"/>
</dbReference>
<organism evidence="1 2">
    <name type="scientific">Marinobacter litoralis</name>
    <dbReference type="NCBI Taxonomy" id="187981"/>
    <lineage>
        <taxon>Bacteria</taxon>
        <taxon>Pseudomonadati</taxon>
        <taxon>Pseudomonadota</taxon>
        <taxon>Gammaproteobacteria</taxon>
        <taxon>Pseudomonadales</taxon>
        <taxon>Marinobacteraceae</taxon>
        <taxon>Marinobacter</taxon>
    </lineage>
</organism>
<proteinExistence type="predicted"/>
<name>A0A3M2RCM2_9GAMM</name>
<evidence type="ECO:0000313" key="2">
    <source>
        <dbReference type="Proteomes" id="UP000265903"/>
    </source>
</evidence>
<dbReference type="OrthoDB" id="6199196at2"/>
<reference evidence="1 2" key="1">
    <citation type="submission" date="2018-08" db="EMBL/GenBank/DDBJ databases">
        <title>Whole Genome Sequence of the Moderate Halophilic Marine Bacterium Marinobacter litoralis Sw-45.</title>
        <authorList>
            <person name="Musa H."/>
        </authorList>
    </citation>
    <scope>NUCLEOTIDE SEQUENCE [LARGE SCALE GENOMIC DNA]</scope>
    <source>
        <strain evidence="1 2">Sw-45</strain>
    </source>
</reference>
<evidence type="ECO:0000313" key="1">
    <source>
        <dbReference type="EMBL" id="RMJ03041.1"/>
    </source>
</evidence>
<sequence>MNTQKILNLALKGVDSLGFKLEELGITNKVNRHNIAAFMMAEQKHLEGEWDSLQVKVDHRRAQFEALTQQIENRAEAIFSPLMAQVNRFRASH</sequence>
<dbReference type="EMBL" id="QMDL01000003">
    <property type="protein sequence ID" value="RMJ03041.1"/>
    <property type="molecule type" value="Genomic_DNA"/>
</dbReference>
<dbReference type="RefSeq" id="WP_114335276.1">
    <property type="nucleotide sequence ID" value="NZ_QMDL01000003.1"/>
</dbReference>
<gene>
    <name evidence="1" type="ORF">DOQ08_02506</name>
</gene>